<organism evidence="6 7">
    <name type="scientific">Rubripirellula obstinata</name>
    <dbReference type="NCBI Taxonomy" id="406547"/>
    <lineage>
        <taxon>Bacteria</taxon>
        <taxon>Pseudomonadati</taxon>
        <taxon>Planctomycetota</taxon>
        <taxon>Planctomycetia</taxon>
        <taxon>Pirellulales</taxon>
        <taxon>Pirellulaceae</taxon>
        <taxon>Rubripirellula</taxon>
    </lineage>
</organism>
<dbReference type="AlphaFoldDB" id="A0A5B1CI28"/>
<keyword evidence="2 6" id="KW-0489">Methyltransferase</keyword>
<dbReference type="Gene3D" id="3.40.1280.10">
    <property type="match status" value="1"/>
</dbReference>
<evidence type="ECO:0000259" key="4">
    <source>
        <dbReference type="Pfam" id="PF00588"/>
    </source>
</evidence>
<dbReference type="InterPro" id="IPR029026">
    <property type="entry name" value="tRNA_m1G_MTases_N"/>
</dbReference>
<dbReference type="RefSeq" id="WP_068266372.1">
    <property type="nucleotide sequence ID" value="NZ_LWSK01000119.1"/>
</dbReference>
<keyword evidence="3 6" id="KW-0808">Transferase</keyword>
<reference evidence="6 7" key="1">
    <citation type="submission" date="2019-08" db="EMBL/GenBank/DDBJ databases">
        <title>Deep-cultivation of Planctomycetes and their phenomic and genomic characterization uncovers novel biology.</title>
        <authorList>
            <person name="Wiegand S."/>
            <person name="Jogler M."/>
            <person name="Boedeker C."/>
            <person name="Pinto D."/>
            <person name="Vollmers J."/>
            <person name="Rivas-Marin E."/>
            <person name="Kohn T."/>
            <person name="Peeters S.H."/>
            <person name="Heuer A."/>
            <person name="Rast P."/>
            <person name="Oberbeckmann S."/>
            <person name="Bunk B."/>
            <person name="Jeske O."/>
            <person name="Meyerdierks A."/>
            <person name="Storesund J.E."/>
            <person name="Kallscheuer N."/>
            <person name="Luecker S."/>
            <person name="Lage O.M."/>
            <person name="Pohl T."/>
            <person name="Merkel B.J."/>
            <person name="Hornburger P."/>
            <person name="Mueller R.-W."/>
            <person name="Bruemmer F."/>
            <person name="Labrenz M."/>
            <person name="Spormann A.M."/>
            <person name="Op Den Camp H."/>
            <person name="Overmann J."/>
            <person name="Amann R."/>
            <person name="Jetten M.S.M."/>
            <person name="Mascher T."/>
            <person name="Medema M.H."/>
            <person name="Devos D.P."/>
            <person name="Kaster A.-K."/>
            <person name="Ovreas L."/>
            <person name="Rohde M."/>
            <person name="Galperin M.Y."/>
            <person name="Jogler C."/>
        </authorList>
    </citation>
    <scope>NUCLEOTIDE SEQUENCE [LARGE SCALE GENOMIC DNA]</scope>
    <source>
        <strain evidence="6 7">LF1</strain>
    </source>
</reference>
<dbReference type="Pfam" id="PF00588">
    <property type="entry name" value="SpoU_methylase"/>
    <property type="match status" value="1"/>
</dbReference>
<proteinExistence type="inferred from homology"/>
<feature type="domain" description="MRM3-like substrate binding" evidence="5">
    <location>
        <begin position="12"/>
        <end position="113"/>
    </location>
</feature>
<accession>A0A5B1CI28</accession>
<dbReference type="GO" id="GO:0003723">
    <property type="term" value="F:RNA binding"/>
    <property type="evidence" value="ECO:0007669"/>
    <property type="project" value="InterPro"/>
</dbReference>
<dbReference type="OrthoDB" id="9794400at2"/>
<dbReference type="GO" id="GO:0006396">
    <property type="term" value="P:RNA processing"/>
    <property type="evidence" value="ECO:0007669"/>
    <property type="project" value="InterPro"/>
</dbReference>
<dbReference type="GO" id="GO:0032259">
    <property type="term" value="P:methylation"/>
    <property type="evidence" value="ECO:0007669"/>
    <property type="project" value="UniProtKB-KW"/>
</dbReference>
<evidence type="ECO:0000256" key="2">
    <source>
        <dbReference type="ARBA" id="ARBA00022603"/>
    </source>
</evidence>
<comment type="similarity">
    <text evidence="1">Belongs to the class IV-like SAM-binding methyltransferase superfamily. RNA methyltransferase TrmH family.</text>
</comment>
<dbReference type="EMBL" id="VRLW01000001">
    <property type="protein sequence ID" value="KAA1259882.1"/>
    <property type="molecule type" value="Genomic_DNA"/>
</dbReference>
<keyword evidence="7" id="KW-1185">Reference proteome</keyword>
<dbReference type="Pfam" id="PF22435">
    <property type="entry name" value="MRM3-like_sub_bind"/>
    <property type="match status" value="1"/>
</dbReference>
<sequence length="284" mass="30492">MSDPTILQSPSNPTVKHLVRMRDNRARRKAGCVIVDGWRETAQAIAAGLILRSLYHTPLDPNESKDSSDYPWKRNVIDSHGMGGDGISDKTTLVSEAILQKIGYGQSARGVVAEFDRPEKSLDQLELDNDPLILVLDQMEKPGNVGAIFRSAEAAGVSAILLCGGGDPLHPNAIRSSSGGVFHVPWATATIEQMSDWLALKSVRVLASRVESSTAIWDIDWTGATAIVMGNEADGLRDRWQNVAGQAIQGVCIPMAGQVDSLNVSVAAALLAFTAINARKRQQA</sequence>
<dbReference type="EC" id="2.1.1.208" evidence="6"/>
<protein>
    <submittedName>
        <fullName evidence="6">23S rRNA (Uridine(2479)-2'-O)-methyltransferase</fullName>
        <ecNumber evidence="6">2.1.1.208</ecNumber>
    </submittedName>
</protein>
<dbReference type="InterPro" id="IPR001537">
    <property type="entry name" value="SpoU_MeTrfase"/>
</dbReference>
<evidence type="ECO:0000256" key="1">
    <source>
        <dbReference type="ARBA" id="ARBA00007228"/>
    </source>
</evidence>
<dbReference type="SUPFAM" id="SSF55315">
    <property type="entry name" value="L30e-like"/>
    <property type="match status" value="1"/>
</dbReference>
<dbReference type="InterPro" id="IPR029028">
    <property type="entry name" value="Alpha/beta_knot_MTases"/>
</dbReference>
<feature type="domain" description="tRNA/rRNA methyltransferase SpoU type" evidence="4">
    <location>
        <begin position="132"/>
        <end position="272"/>
    </location>
</feature>
<evidence type="ECO:0000313" key="6">
    <source>
        <dbReference type="EMBL" id="KAA1259882.1"/>
    </source>
</evidence>
<evidence type="ECO:0000313" key="7">
    <source>
        <dbReference type="Proteomes" id="UP000322699"/>
    </source>
</evidence>
<gene>
    <name evidence="6" type="primary">aviRb</name>
    <name evidence="6" type="ORF">LF1_24190</name>
</gene>
<dbReference type="PANTHER" id="PTHR43191">
    <property type="entry name" value="RRNA METHYLTRANSFERASE 3"/>
    <property type="match status" value="1"/>
</dbReference>
<name>A0A5B1CI28_9BACT</name>
<dbReference type="InterPro" id="IPR051259">
    <property type="entry name" value="rRNA_Methyltransferase"/>
</dbReference>
<dbReference type="InterPro" id="IPR053888">
    <property type="entry name" value="MRM3-like_sub_bind"/>
</dbReference>
<evidence type="ECO:0000256" key="3">
    <source>
        <dbReference type="ARBA" id="ARBA00022679"/>
    </source>
</evidence>
<dbReference type="InterPro" id="IPR029064">
    <property type="entry name" value="Ribosomal_eL30-like_sf"/>
</dbReference>
<evidence type="ECO:0000259" key="5">
    <source>
        <dbReference type="Pfam" id="PF22435"/>
    </source>
</evidence>
<dbReference type="GO" id="GO:0008173">
    <property type="term" value="F:RNA methyltransferase activity"/>
    <property type="evidence" value="ECO:0007669"/>
    <property type="project" value="InterPro"/>
</dbReference>
<comment type="caution">
    <text evidence="6">The sequence shown here is derived from an EMBL/GenBank/DDBJ whole genome shotgun (WGS) entry which is preliminary data.</text>
</comment>
<dbReference type="PANTHER" id="PTHR43191:SF2">
    <property type="entry name" value="RRNA METHYLTRANSFERASE 3, MITOCHONDRIAL"/>
    <property type="match status" value="1"/>
</dbReference>
<dbReference type="Gene3D" id="3.30.1330.30">
    <property type="match status" value="1"/>
</dbReference>
<dbReference type="SUPFAM" id="SSF75217">
    <property type="entry name" value="alpha/beta knot"/>
    <property type="match status" value="1"/>
</dbReference>
<dbReference type="Proteomes" id="UP000322699">
    <property type="component" value="Unassembled WGS sequence"/>
</dbReference>